<dbReference type="OrthoDB" id="8911262at2"/>
<proteinExistence type="predicted"/>
<dbReference type="PANTHER" id="PTHR35175">
    <property type="entry name" value="DUF1289 DOMAIN-CONTAINING PROTEIN"/>
    <property type="match status" value="1"/>
</dbReference>
<dbReference type="RefSeq" id="WP_095621551.1">
    <property type="nucleotide sequence ID" value="NZ_NSKB01000005.1"/>
</dbReference>
<comment type="caution">
    <text evidence="2">The sequence shown here is derived from an EMBL/GenBank/DDBJ whole genome shotgun (WGS) entry which is preliminary data.</text>
</comment>
<dbReference type="InterPro" id="IPR010710">
    <property type="entry name" value="DUF1289"/>
</dbReference>
<dbReference type="Pfam" id="PF06945">
    <property type="entry name" value="DUF1289"/>
    <property type="match status" value="1"/>
</dbReference>
<dbReference type="EMBL" id="NSKB01000005">
    <property type="protein sequence ID" value="PAU76082.1"/>
    <property type="molecule type" value="Genomic_DNA"/>
</dbReference>
<feature type="region of interest" description="Disordered" evidence="1">
    <location>
        <begin position="38"/>
        <end position="61"/>
    </location>
</feature>
<feature type="compositionally biased region" description="Basic and acidic residues" evidence="1">
    <location>
        <begin position="38"/>
        <end position="53"/>
    </location>
</feature>
<organism evidence="2 3">
    <name type="scientific">Halomonas salipaludis</name>
    <dbReference type="NCBI Taxonomy" id="2032625"/>
    <lineage>
        <taxon>Bacteria</taxon>
        <taxon>Pseudomonadati</taxon>
        <taxon>Pseudomonadota</taxon>
        <taxon>Gammaproteobacteria</taxon>
        <taxon>Oceanospirillales</taxon>
        <taxon>Halomonadaceae</taxon>
        <taxon>Halomonas</taxon>
    </lineage>
</organism>
<accession>A0A2A2EUP2</accession>
<gene>
    <name evidence="2" type="ORF">CK498_14355</name>
</gene>
<evidence type="ECO:0000256" key="1">
    <source>
        <dbReference type="SAM" id="MobiDB-lite"/>
    </source>
</evidence>
<reference evidence="2 3" key="1">
    <citation type="submission" date="2017-08" db="EMBL/GenBank/DDBJ databases">
        <title>Halomonas alkalisoli sp. nov., isolated from saline alkaline soil.</title>
        <authorList>
            <person name="Wang D."/>
            <person name="Zhang G."/>
        </authorList>
    </citation>
    <scope>NUCLEOTIDE SEQUENCE [LARGE SCALE GENOMIC DNA]</scope>
    <source>
        <strain evidence="2 3">WRN001</strain>
    </source>
</reference>
<dbReference type="AlphaFoldDB" id="A0A2A2EUP2"/>
<sequence>MANKIESPCVSICQLKGDLCVGCGRTVEEIRQWKSMKRPEKMRTVKRADERLKKLPPPAGR</sequence>
<protein>
    <submittedName>
        <fullName evidence="2">DUF1289 domain-containing protein</fullName>
    </submittedName>
</protein>
<evidence type="ECO:0000313" key="3">
    <source>
        <dbReference type="Proteomes" id="UP000217771"/>
    </source>
</evidence>
<dbReference type="PANTHER" id="PTHR35175:SF2">
    <property type="entry name" value="DUF1289 DOMAIN-CONTAINING PROTEIN"/>
    <property type="match status" value="1"/>
</dbReference>
<name>A0A2A2EUP2_9GAMM</name>
<evidence type="ECO:0000313" key="2">
    <source>
        <dbReference type="EMBL" id="PAU76082.1"/>
    </source>
</evidence>
<dbReference type="Proteomes" id="UP000217771">
    <property type="component" value="Unassembled WGS sequence"/>
</dbReference>
<keyword evidence="3" id="KW-1185">Reference proteome</keyword>